<evidence type="ECO:0000313" key="4">
    <source>
        <dbReference type="Proteomes" id="UP000466187"/>
    </source>
</evidence>
<dbReference type="Proteomes" id="UP000466187">
    <property type="component" value="Chromosome"/>
</dbReference>
<evidence type="ECO:0000259" key="2">
    <source>
        <dbReference type="Pfam" id="PF12172"/>
    </source>
</evidence>
<dbReference type="InterPro" id="IPR022002">
    <property type="entry name" value="ChsH2_Znr"/>
</dbReference>
<name>A0A7I7WQ32_MYCGU</name>
<accession>A0A7I7WQ32</accession>
<dbReference type="PANTHER" id="PTHR34075:SF5">
    <property type="entry name" value="BLR3430 PROTEIN"/>
    <property type="match status" value="1"/>
</dbReference>
<dbReference type="EMBL" id="AP022608">
    <property type="protein sequence ID" value="BBZ18817.1"/>
    <property type="molecule type" value="Genomic_DNA"/>
</dbReference>
<gene>
    <name evidence="3" type="ORF">MGAD_31520</name>
</gene>
<feature type="domain" description="ChsH2 rubredoxin-like zinc ribbon" evidence="2">
    <location>
        <begin position="23"/>
        <end position="55"/>
    </location>
</feature>
<dbReference type="PANTHER" id="PTHR34075">
    <property type="entry name" value="BLR3430 PROTEIN"/>
    <property type="match status" value="1"/>
</dbReference>
<dbReference type="SUPFAM" id="SSF50249">
    <property type="entry name" value="Nucleic acid-binding proteins"/>
    <property type="match status" value="1"/>
</dbReference>
<proteinExistence type="predicted"/>
<dbReference type="Pfam" id="PF01796">
    <property type="entry name" value="OB_ChsH2_C"/>
    <property type="match status" value="1"/>
</dbReference>
<evidence type="ECO:0008006" key="5">
    <source>
        <dbReference type="Google" id="ProtNLM"/>
    </source>
</evidence>
<protein>
    <recommendedName>
        <fullName evidence="5">DUF35 domain-containing protein</fullName>
    </recommendedName>
</protein>
<dbReference type="KEGG" id="mgad:MGAD_31520"/>
<dbReference type="InterPro" id="IPR012340">
    <property type="entry name" value="NA-bd_OB-fold"/>
</dbReference>
<feature type="domain" description="ChsH2 C-terminal OB-fold" evidence="1">
    <location>
        <begin position="58"/>
        <end position="119"/>
    </location>
</feature>
<dbReference type="Pfam" id="PF12172">
    <property type="entry name" value="zf-ChsH2"/>
    <property type="match status" value="1"/>
</dbReference>
<organism evidence="3 4">
    <name type="scientific">Mycolicibacterium gadium</name>
    <name type="common">Mycobacterium gadium</name>
    <dbReference type="NCBI Taxonomy" id="1794"/>
    <lineage>
        <taxon>Bacteria</taxon>
        <taxon>Bacillati</taxon>
        <taxon>Actinomycetota</taxon>
        <taxon>Actinomycetes</taxon>
        <taxon>Mycobacteriales</taxon>
        <taxon>Mycobacteriaceae</taxon>
        <taxon>Mycolicibacterium</taxon>
    </lineage>
</organism>
<evidence type="ECO:0000259" key="1">
    <source>
        <dbReference type="Pfam" id="PF01796"/>
    </source>
</evidence>
<sequence>MPPTMEVRVAGRIPLVDYLVLDGDEPHLVAQQCANCGARFFDRRNACAGCFGTDFTTVPIPTEGVVRAFTIVAFAAPGIPVPFVAAVVDCGGTQVRANLINVEPDAQHVRDGMKVRLATHSIGTDSEGTEAIGFGFEPVD</sequence>
<dbReference type="InterPro" id="IPR002878">
    <property type="entry name" value="ChsH2_C"/>
</dbReference>
<evidence type="ECO:0000313" key="3">
    <source>
        <dbReference type="EMBL" id="BBZ18817.1"/>
    </source>
</evidence>
<dbReference type="InterPro" id="IPR052513">
    <property type="entry name" value="Thioester_dehydratase-like"/>
</dbReference>
<reference evidence="3 4" key="1">
    <citation type="journal article" date="2019" name="Emerg. Microbes Infect.">
        <title>Comprehensive subspecies identification of 175 nontuberculous mycobacteria species based on 7547 genomic profiles.</title>
        <authorList>
            <person name="Matsumoto Y."/>
            <person name="Kinjo T."/>
            <person name="Motooka D."/>
            <person name="Nabeya D."/>
            <person name="Jung N."/>
            <person name="Uechi K."/>
            <person name="Horii T."/>
            <person name="Iida T."/>
            <person name="Fujita J."/>
            <person name="Nakamura S."/>
        </authorList>
    </citation>
    <scope>NUCLEOTIDE SEQUENCE [LARGE SCALE GENOMIC DNA]</scope>
    <source>
        <strain evidence="3 4">JCM 12688</strain>
    </source>
</reference>
<dbReference type="AlphaFoldDB" id="A0A7I7WQ32"/>